<feature type="region of interest" description="Disordered" evidence="1">
    <location>
        <begin position="1"/>
        <end position="25"/>
    </location>
</feature>
<keyword evidence="3" id="KW-1185">Reference proteome</keyword>
<accession>A0ABQ4F8X8</accession>
<comment type="caution">
    <text evidence="2">The sequence shown here is derived from an EMBL/GenBank/DDBJ whole genome shotgun (WGS) entry which is preliminary data.</text>
</comment>
<protein>
    <submittedName>
        <fullName evidence="2">Uncharacterized protein</fullName>
    </submittedName>
</protein>
<proteinExistence type="predicted"/>
<gene>
    <name evidence="2" type="ORF">Mam01_14440</name>
</gene>
<evidence type="ECO:0000256" key="1">
    <source>
        <dbReference type="SAM" id="MobiDB-lite"/>
    </source>
</evidence>
<organism evidence="2 3">
    <name type="scientific">Microbispora amethystogenes</name>
    <dbReference type="NCBI Taxonomy" id="1427754"/>
    <lineage>
        <taxon>Bacteria</taxon>
        <taxon>Bacillati</taxon>
        <taxon>Actinomycetota</taxon>
        <taxon>Actinomycetes</taxon>
        <taxon>Streptosporangiales</taxon>
        <taxon>Streptosporangiaceae</taxon>
        <taxon>Microbispora</taxon>
    </lineage>
</organism>
<reference evidence="2 3" key="1">
    <citation type="submission" date="2021-01" db="EMBL/GenBank/DDBJ databases">
        <title>Whole genome shotgun sequence of Microbispora amethystogenes NBRC 101907.</title>
        <authorList>
            <person name="Komaki H."/>
            <person name="Tamura T."/>
        </authorList>
    </citation>
    <scope>NUCLEOTIDE SEQUENCE [LARGE SCALE GENOMIC DNA]</scope>
    <source>
        <strain evidence="2 3">NBRC 101907</strain>
    </source>
</reference>
<dbReference type="Proteomes" id="UP000651728">
    <property type="component" value="Unassembled WGS sequence"/>
</dbReference>
<evidence type="ECO:0000313" key="3">
    <source>
        <dbReference type="Proteomes" id="UP000651728"/>
    </source>
</evidence>
<evidence type="ECO:0000313" key="2">
    <source>
        <dbReference type="EMBL" id="GIH31280.1"/>
    </source>
</evidence>
<dbReference type="EMBL" id="BOOB01000009">
    <property type="protein sequence ID" value="GIH31280.1"/>
    <property type="molecule type" value="Genomic_DNA"/>
</dbReference>
<sequence length="142" mass="16442">MPRRPPSAIRAHQAAAPRGERSARQIPGISSRTRAAIARLEAQGLGTDFVAESLDQYKSFLRRRGRTLYLSPYQCPCCDPAVARDALELALRRLPPAARRDLGRLVYRLDEEYRRRTLPEPRPYRLLPWQFAAWWHQRMAGY</sequence>
<name>A0ABQ4F8X8_9ACTN</name>